<dbReference type="Gene3D" id="2.40.37.10">
    <property type="entry name" value="Lyase, Ornithine Decarboxylase, Chain A, domain 1"/>
    <property type="match status" value="1"/>
</dbReference>
<dbReference type="InterPro" id="IPR001608">
    <property type="entry name" value="Ala_racemase_N"/>
</dbReference>
<feature type="active site" description="Proton acceptor; specific for L-alanine" evidence="5">
    <location>
        <position position="252"/>
    </location>
</feature>
<evidence type="ECO:0000256" key="1">
    <source>
        <dbReference type="ARBA" id="ARBA00000316"/>
    </source>
</evidence>
<evidence type="ECO:0000256" key="2">
    <source>
        <dbReference type="ARBA" id="ARBA00001933"/>
    </source>
</evidence>
<feature type="binding site" evidence="5 7">
    <location>
        <position position="300"/>
    </location>
    <ligand>
        <name>substrate</name>
    </ligand>
</feature>
<dbReference type="SUPFAM" id="SSF50621">
    <property type="entry name" value="Alanine racemase C-terminal domain-like"/>
    <property type="match status" value="1"/>
</dbReference>
<evidence type="ECO:0000256" key="6">
    <source>
        <dbReference type="PIRSR" id="PIRSR600821-50"/>
    </source>
</evidence>
<accession>A0A0N0IAG2</accession>
<feature type="binding site" evidence="5 7">
    <location>
        <position position="130"/>
    </location>
    <ligand>
        <name>substrate</name>
    </ligand>
</feature>
<dbReference type="CDD" id="cd06827">
    <property type="entry name" value="PLPDE_III_AR_proteobact"/>
    <property type="match status" value="1"/>
</dbReference>
<keyword evidence="4 5" id="KW-0413">Isomerase</keyword>
<gene>
    <name evidence="9" type="ORF">M992_1857</name>
</gene>
<reference evidence="9 10" key="1">
    <citation type="submission" date="2015-07" db="EMBL/GenBank/DDBJ databases">
        <title>ATOL: Assembling a taxonomically balanced genome-scale reconstruction of the evolutionary history of the Enterobacteriaceae.</title>
        <authorList>
            <person name="Plunkett G.III."/>
            <person name="Neeno-Eckwall E.C."/>
            <person name="Glasner J.D."/>
            <person name="Perna N.T."/>
        </authorList>
    </citation>
    <scope>NUCLEOTIDE SEQUENCE [LARGE SCALE GENOMIC DNA]</scope>
    <source>
        <strain evidence="9 10">ATCC 35017</strain>
    </source>
</reference>
<dbReference type="SUPFAM" id="SSF51419">
    <property type="entry name" value="PLP-binding barrel"/>
    <property type="match status" value="1"/>
</dbReference>
<keyword evidence="10" id="KW-1185">Reference proteome</keyword>
<dbReference type="PRINTS" id="PR00992">
    <property type="entry name" value="ALARACEMASE"/>
</dbReference>
<dbReference type="Pfam" id="PF00842">
    <property type="entry name" value="Ala_racemase_C"/>
    <property type="match status" value="1"/>
</dbReference>
<dbReference type="InterPro" id="IPR009006">
    <property type="entry name" value="Ala_racemase/Decarboxylase_C"/>
</dbReference>
<dbReference type="EMBL" id="LGAA01000018">
    <property type="protein sequence ID" value="KPD02701.1"/>
    <property type="molecule type" value="Genomic_DNA"/>
</dbReference>
<dbReference type="FunFam" id="3.20.20.10:FF:000002">
    <property type="entry name" value="Alanine racemase"/>
    <property type="match status" value="1"/>
</dbReference>
<dbReference type="GO" id="GO:0030170">
    <property type="term" value="F:pyridoxal phosphate binding"/>
    <property type="evidence" value="ECO:0007669"/>
    <property type="project" value="UniProtKB-UniRule"/>
</dbReference>
<dbReference type="OrthoDB" id="9813814at2"/>
<name>A0A0N0IAG2_9GAMM</name>
<evidence type="ECO:0000313" key="10">
    <source>
        <dbReference type="Proteomes" id="UP000053226"/>
    </source>
</evidence>
<dbReference type="SMART" id="SM01005">
    <property type="entry name" value="Ala_racemase_C"/>
    <property type="match status" value="1"/>
</dbReference>
<dbReference type="RefSeq" id="WP_053908254.1">
    <property type="nucleotide sequence ID" value="NZ_CAWMUS010000018.1"/>
</dbReference>
<evidence type="ECO:0000259" key="8">
    <source>
        <dbReference type="SMART" id="SM01005"/>
    </source>
</evidence>
<dbReference type="EC" id="5.1.1.1" evidence="5"/>
<comment type="catalytic activity">
    <reaction evidence="1 5">
        <text>L-alanine = D-alanine</text>
        <dbReference type="Rhea" id="RHEA:20249"/>
        <dbReference type="ChEBI" id="CHEBI:57416"/>
        <dbReference type="ChEBI" id="CHEBI:57972"/>
        <dbReference type="EC" id="5.1.1.1"/>
    </reaction>
</comment>
<dbReference type="PANTHER" id="PTHR30511:SF0">
    <property type="entry name" value="ALANINE RACEMASE, CATABOLIC-RELATED"/>
    <property type="match status" value="1"/>
</dbReference>
<evidence type="ECO:0000256" key="3">
    <source>
        <dbReference type="ARBA" id="ARBA00022898"/>
    </source>
</evidence>
<evidence type="ECO:0000256" key="4">
    <source>
        <dbReference type="ARBA" id="ARBA00023235"/>
    </source>
</evidence>
<dbReference type="Pfam" id="PF01168">
    <property type="entry name" value="Ala_racemase_N"/>
    <property type="match status" value="1"/>
</dbReference>
<comment type="function">
    <text evidence="5">Catalyzes the interconversion of L-alanine and D-alanine. May also act on other amino acids.</text>
</comment>
<feature type="domain" description="Alanine racemase C-terminal" evidence="8">
    <location>
        <begin position="231"/>
        <end position="355"/>
    </location>
</feature>
<dbReference type="GO" id="GO:0005829">
    <property type="term" value="C:cytosol"/>
    <property type="evidence" value="ECO:0007669"/>
    <property type="project" value="TreeGrafter"/>
</dbReference>
<evidence type="ECO:0000313" key="9">
    <source>
        <dbReference type="EMBL" id="KPD02701.1"/>
    </source>
</evidence>
<dbReference type="HAMAP" id="MF_01201">
    <property type="entry name" value="Ala_racemase"/>
    <property type="match status" value="1"/>
</dbReference>
<dbReference type="PANTHER" id="PTHR30511">
    <property type="entry name" value="ALANINE RACEMASE"/>
    <property type="match status" value="1"/>
</dbReference>
<comment type="similarity">
    <text evidence="5">Belongs to the alanine racemase family.</text>
</comment>
<dbReference type="InterPro" id="IPR000821">
    <property type="entry name" value="Ala_racemase"/>
</dbReference>
<sequence length="356" mass="39114">MPRPICAKIHLPNFTHNLSIIRQQVGTAKIWSVVKANAYGHNLAKVWPFLAATDGFALLELSEAIQLRQAGWQGPILLLEGFFHPSDLAVIDQYYLTTAIHSEWQLDALEQADLYHPISIYVKLNSGMNRLGFSPTDYPKIISRLQSLDNIASVTLMSHFANSDNSQGIEYAHRQIEAFSALKLATCVANSGAILWHPNTHYDWVRSGILLYGGSPSGCWRDIACYQVKATMTLCAEIIAVHHIVAGESIGYGSRFTATQPKRIATVACGYADGYPRHAPTGTPVWVDGVRCPILGAISMDMLTIDITDCPTAKEGTSVELWGQNLPIDDIAQRAGTVGYELMCGLAQRVPIDYEI</sequence>
<dbReference type="UniPathway" id="UPA00042">
    <property type="reaction ID" value="UER00497"/>
</dbReference>
<comment type="pathway">
    <text evidence="5">Amino-acid biosynthesis; D-alanine biosynthesis; D-alanine from L-alanine: step 1/1.</text>
</comment>
<organism evidence="9 10">
    <name type="scientific">Moellerella wisconsensis ATCC 35017</name>
    <dbReference type="NCBI Taxonomy" id="1354267"/>
    <lineage>
        <taxon>Bacteria</taxon>
        <taxon>Pseudomonadati</taxon>
        <taxon>Pseudomonadota</taxon>
        <taxon>Gammaproteobacteria</taxon>
        <taxon>Enterobacterales</taxon>
        <taxon>Morganellaceae</taxon>
        <taxon>Moellerella</taxon>
    </lineage>
</organism>
<keyword evidence="3 5" id="KW-0663">Pyridoxal phosphate</keyword>
<dbReference type="GO" id="GO:0030632">
    <property type="term" value="P:D-alanine biosynthetic process"/>
    <property type="evidence" value="ECO:0007669"/>
    <property type="project" value="UniProtKB-UniRule"/>
</dbReference>
<evidence type="ECO:0000256" key="5">
    <source>
        <dbReference type="HAMAP-Rule" id="MF_01201"/>
    </source>
</evidence>
<dbReference type="GO" id="GO:0008784">
    <property type="term" value="F:alanine racemase activity"/>
    <property type="evidence" value="ECO:0007669"/>
    <property type="project" value="UniProtKB-UniRule"/>
</dbReference>
<dbReference type="AlphaFoldDB" id="A0A0N0IAG2"/>
<protein>
    <recommendedName>
        <fullName evidence="5">Alanine racemase</fullName>
        <ecNumber evidence="5">5.1.1.1</ecNumber>
    </recommendedName>
</protein>
<dbReference type="NCBIfam" id="TIGR00492">
    <property type="entry name" value="alr"/>
    <property type="match status" value="1"/>
</dbReference>
<dbReference type="InterPro" id="IPR029066">
    <property type="entry name" value="PLP-binding_barrel"/>
</dbReference>
<evidence type="ECO:0000256" key="7">
    <source>
        <dbReference type="PIRSR" id="PIRSR600821-52"/>
    </source>
</evidence>
<comment type="caution">
    <text evidence="9">The sequence shown here is derived from an EMBL/GenBank/DDBJ whole genome shotgun (WGS) entry which is preliminary data.</text>
</comment>
<dbReference type="Proteomes" id="UP000053226">
    <property type="component" value="Unassembled WGS sequence"/>
</dbReference>
<dbReference type="Gene3D" id="3.20.20.10">
    <property type="entry name" value="Alanine racemase"/>
    <property type="match status" value="1"/>
</dbReference>
<proteinExistence type="inferred from homology"/>
<feature type="modified residue" description="N6-(pyridoxal phosphate)lysine" evidence="5 6">
    <location>
        <position position="35"/>
    </location>
</feature>
<dbReference type="InterPro" id="IPR011079">
    <property type="entry name" value="Ala_racemase_C"/>
</dbReference>
<feature type="active site" description="Proton acceptor; specific for D-alanine" evidence="5">
    <location>
        <position position="35"/>
    </location>
</feature>
<comment type="cofactor">
    <cofactor evidence="2 5 6">
        <name>pyridoxal 5'-phosphate</name>
        <dbReference type="ChEBI" id="CHEBI:597326"/>
    </cofactor>
</comment>